<evidence type="ECO:0000259" key="4">
    <source>
        <dbReference type="PROSITE" id="PS50893"/>
    </source>
</evidence>
<dbReference type="RefSeq" id="WP_344314917.1">
    <property type="nucleotide sequence ID" value="NZ_BAAANY010000040.1"/>
</dbReference>
<evidence type="ECO:0000256" key="1">
    <source>
        <dbReference type="ARBA" id="ARBA00022448"/>
    </source>
</evidence>
<keyword evidence="6" id="KW-1185">Reference proteome</keyword>
<name>A0ABP4V4T0_9ACTN</name>
<dbReference type="CDD" id="cd03293">
    <property type="entry name" value="ABC_NrtD_SsuB_transporters"/>
    <property type="match status" value="1"/>
</dbReference>
<gene>
    <name evidence="5" type="ORF">GCM10009765_76230</name>
</gene>
<feature type="domain" description="ABC transporter" evidence="4">
    <location>
        <begin position="20"/>
        <end position="246"/>
    </location>
</feature>
<dbReference type="InterPro" id="IPR027417">
    <property type="entry name" value="P-loop_NTPase"/>
</dbReference>
<organism evidence="5 6">
    <name type="scientific">Fodinicola feengrottensis</name>
    <dbReference type="NCBI Taxonomy" id="435914"/>
    <lineage>
        <taxon>Bacteria</taxon>
        <taxon>Bacillati</taxon>
        <taxon>Actinomycetota</taxon>
        <taxon>Actinomycetes</taxon>
        <taxon>Mycobacteriales</taxon>
        <taxon>Fodinicola</taxon>
    </lineage>
</organism>
<dbReference type="GO" id="GO:0005524">
    <property type="term" value="F:ATP binding"/>
    <property type="evidence" value="ECO:0007669"/>
    <property type="project" value="UniProtKB-KW"/>
</dbReference>
<reference evidence="6" key="1">
    <citation type="journal article" date="2019" name="Int. J. Syst. Evol. Microbiol.">
        <title>The Global Catalogue of Microorganisms (GCM) 10K type strain sequencing project: providing services to taxonomists for standard genome sequencing and annotation.</title>
        <authorList>
            <consortium name="The Broad Institute Genomics Platform"/>
            <consortium name="The Broad Institute Genome Sequencing Center for Infectious Disease"/>
            <person name="Wu L."/>
            <person name="Ma J."/>
        </authorList>
    </citation>
    <scope>NUCLEOTIDE SEQUENCE [LARGE SCALE GENOMIC DNA]</scope>
    <source>
        <strain evidence="6">JCM 14718</strain>
    </source>
</reference>
<accession>A0ABP4V4T0</accession>
<dbReference type="InterPro" id="IPR003439">
    <property type="entry name" value="ABC_transporter-like_ATP-bd"/>
</dbReference>
<sequence length="263" mass="28678">MTVTSTQVRPRDEKVASPAVHIAGVGKAFGNRAGRVVALDGISLTVQPGEFVCLVGASGCGKSTLLSLVAGLDKPTSGTIDTGGVAAALMFQEPGLMPWLTVSANVELPMRLHGVGRDERRARARELLETVHLLDFAGKRPHELSGGMRQRVALARVLASNSPVLLMDEPFGALDAMTRDVLHDEIERIWSERNLTVLFVTHNVREAARLGDRIVLLSSRPGRVVEEFAVDYSRPRRIDSPEVSQLAAKVTDRLREEVRRHGR</sequence>
<dbReference type="Proteomes" id="UP001500618">
    <property type="component" value="Unassembled WGS sequence"/>
</dbReference>
<dbReference type="SUPFAM" id="SSF52540">
    <property type="entry name" value="P-loop containing nucleoside triphosphate hydrolases"/>
    <property type="match status" value="1"/>
</dbReference>
<keyword evidence="2" id="KW-0547">Nucleotide-binding</keyword>
<proteinExistence type="predicted"/>
<dbReference type="InterPro" id="IPR017871">
    <property type="entry name" value="ABC_transporter-like_CS"/>
</dbReference>
<dbReference type="InterPro" id="IPR003593">
    <property type="entry name" value="AAA+_ATPase"/>
</dbReference>
<evidence type="ECO:0000313" key="6">
    <source>
        <dbReference type="Proteomes" id="UP001500618"/>
    </source>
</evidence>
<evidence type="ECO:0000256" key="2">
    <source>
        <dbReference type="ARBA" id="ARBA00022741"/>
    </source>
</evidence>
<dbReference type="PROSITE" id="PS50893">
    <property type="entry name" value="ABC_TRANSPORTER_2"/>
    <property type="match status" value="1"/>
</dbReference>
<keyword evidence="3 5" id="KW-0067">ATP-binding</keyword>
<dbReference type="PROSITE" id="PS00211">
    <property type="entry name" value="ABC_TRANSPORTER_1"/>
    <property type="match status" value="1"/>
</dbReference>
<evidence type="ECO:0000256" key="3">
    <source>
        <dbReference type="ARBA" id="ARBA00022840"/>
    </source>
</evidence>
<dbReference type="Gene3D" id="3.40.50.300">
    <property type="entry name" value="P-loop containing nucleotide triphosphate hydrolases"/>
    <property type="match status" value="1"/>
</dbReference>
<keyword evidence="1" id="KW-0813">Transport</keyword>
<evidence type="ECO:0000313" key="5">
    <source>
        <dbReference type="EMBL" id="GAA1716256.1"/>
    </source>
</evidence>
<dbReference type="PANTHER" id="PTHR42788">
    <property type="entry name" value="TAURINE IMPORT ATP-BINDING PROTEIN-RELATED"/>
    <property type="match status" value="1"/>
</dbReference>
<comment type="caution">
    <text evidence="5">The sequence shown here is derived from an EMBL/GenBank/DDBJ whole genome shotgun (WGS) entry which is preliminary data.</text>
</comment>
<dbReference type="Pfam" id="PF00005">
    <property type="entry name" value="ABC_tran"/>
    <property type="match status" value="1"/>
</dbReference>
<dbReference type="SMART" id="SM00382">
    <property type="entry name" value="AAA"/>
    <property type="match status" value="1"/>
</dbReference>
<protein>
    <submittedName>
        <fullName evidence="5">ABC transporter ATP-binding protein</fullName>
    </submittedName>
</protein>
<dbReference type="PANTHER" id="PTHR42788:SF13">
    <property type="entry name" value="ALIPHATIC SULFONATES IMPORT ATP-BINDING PROTEIN SSUB"/>
    <property type="match status" value="1"/>
</dbReference>
<dbReference type="InterPro" id="IPR050166">
    <property type="entry name" value="ABC_transporter_ATP-bind"/>
</dbReference>
<dbReference type="EMBL" id="BAAANY010000040">
    <property type="protein sequence ID" value="GAA1716256.1"/>
    <property type="molecule type" value="Genomic_DNA"/>
</dbReference>